<organism evidence="6 7">
    <name type="scientific">Roseofilum halophilum BLCC-M91</name>
    <dbReference type="NCBI Taxonomy" id="3022259"/>
    <lineage>
        <taxon>Bacteria</taxon>
        <taxon>Bacillati</taxon>
        <taxon>Cyanobacteriota</taxon>
        <taxon>Cyanophyceae</taxon>
        <taxon>Desertifilales</taxon>
        <taxon>Desertifilaceae</taxon>
        <taxon>Roseofilum</taxon>
        <taxon>Roseofilum halophilum</taxon>
    </lineage>
</organism>
<keyword evidence="2 5" id="KW-0812">Transmembrane</keyword>
<gene>
    <name evidence="6" type="ORF">PJF56_13530</name>
</gene>
<evidence type="ECO:0000313" key="6">
    <source>
        <dbReference type="EMBL" id="MDJ1179887.1"/>
    </source>
</evidence>
<dbReference type="Pfam" id="PF01040">
    <property type="entry name" value="UbiA"/>
    <property type="match status" value="1"/>
</dbReference>
<accession>A0ABT7BM97</accession>
<evidence type="ECO:0000313" key="7">
    <source>
        <dbReference type="Proteomes" id="UP001231370"/>
    </source>
</evidence>
<comment type="caution">
    <text evidence="6">The sequence shown here is derived from an EMBL/GenBank/DDBJ whole genome shotgun (WGS) entry which is preliminary data.</text>
</comment>
<keyword evidence="4 5" id="KW-0472">Membrane</keyword>
<sequence>MVNRWWTYQKERFPIVANGLLIGVFSYSAVSYSALLRGGLPPLGSSVVAFAIAFLFFLQLRIADEFKDYEEDCQFRPYRPVPRGLVSLGELGELGAFTAIIQGALALYLGGVNLGLSLMAVWLYLGLMSQEFFIRDWLKAHPAIYLISHMMIMPLIYGLATACDWQVTTGVMPRGLGWFLGVSFFNGVMIEIGRKIRSPKDEEVGVETYSYLWGRKRAVFVWLAVCTIMAVLSAIAARLIGFGLPLAIATWLMLGISGTLAHKFLGSPVSGSGKRFEYLSVIWTLLVYLGLGIIPLLMTALNRYAFYFESL</sequence>
<evidence type="ECO:0000256" key="3">
    <source>
        <dbReference type="ARBA" id="ARBA00022989"/>
    </source>
</evidence>
<dbReference type="InterPro" id="IPR000537">
    <property type="entry name" value="UbiA_prenyltransferase"/>
</dbReference>
<name>A0ABT7BM97_9CYAN</name>
<dbReference type="EMBL" id="JAQPOK010000097">
    <property type="protein sequence ID" value="MDJ1179887.1"/>
    <property type="molecule type" value="Genomic_DNA"/>
</dbReference>
<comment type="subcellular location">
    <subcellularLocation>
        <location evidence="1">Membrane</location>
        <topology evidence="1">Multi-pass membrane protein</topology>
    </subcellularLocation>
</comment>
<feature type="transmembrane region" description="Helical" evidence="5">
    <location>
        <begin position="278"/>
        <end position="301"/>
    </location>
</feature>
<feature type="transmembrane region" description="Helical" evidence="5">
    <location>
        <begin position="42"/>
        <end position="60"/>
    </location>
</feature>
<dbReference type="Proteomes" id="UP001231370">
    <property type="component" value="Unassembled WGS sequence"/>
</dbReference>
<keyword evidence="7" id="KW-1185">Reference proteome</keyword>
<feature type="transmembrane region" description="Helical" evidence="5">
    <location>
        <begin position="12"/>
        <end position="30"/>
    </location>
</feature>
<feature type="transmembrane region" description="Helical" evidence="5">
    <location>
        <begin position="107"/>
        <end position="128"/>
    </location>
</feature>
<protein>
    <submittedName>
        <fullName evidence="6">UbiA family prenyltransferase</fullName>
    </submittedName>
</protein>
<feature type="transmembrane region" description="Helical" evidence="5">
    <location>
        <begin position="140"/>
        <end position="159"/>
    </location>
</feature>
<reference evidence="6 7" key="1">
    <citation type="submission" date="2023-01" db="EMBL/GenBank/DDBJ databases">
        <title>Novel diversity within Roseofilum (Cyanobacteria; Desertifilaceae) from marine benthic mats with descriptions of four novel species.</title>
        <authorList>
            <person name="Wang Y."/>
            <person name="Berthold D.E."/>
            <person name="Hu J."/>
            <person name="Lefler F.W."/>
            <person name="Laughinghouse H.D. IV."/>
        </authorList>
    </citation>
    <scope>NUCLEOTIDE SEQUENCE [LARGE SCALE GENOMIC DNA]</scope>
    <source>
        <strain evidence="6 7">BLCC-M91</strain>
    </source>
</reference>
<evidence type="ECO:0000256" key="4">
    <source>
        <dbReference type="ARBA" id="ARBA00023136"/>
    </source>
</evidence>
<evidence type="ECO:0000256" key="5">
    <source>
        <dbReference type="SAM" id="Phobius"/>
    </source>
</evidence>
<keyword evidence="3 5" id="KW-1133">Transmembrane helix</keyword>
<dbReference type="RefSeq" id="WP_283763189.1">
    <property type="nucleotide sequence ID" value="NZ_JAQPOK010000097.1"/>
</dbReference>
<feature type="transmembrane region" description="Helical" evidence="5">
    <location>
        <begin position="246"/>
        <end position="266"/>
    </location>
</feature>
<evidence type="ECO:0000256" key="1">
    <source>
        <dbReference type="ARBA" id="ARBA00004141"/>
    </source>
</evidence>
<evidence type="ECO:0000256" key="2">
    <source>
        <dbReference type="ARBA" id="ARBA00022692"/>
    </source>
</evidence>
<proteinExistence type="predicted"/>
<feature type="transmembrane region" description="Helical" evidence="5">
    <location>
        <begin position="219"/>
        <end position="240"/>
    </location>
</feature>